<dbReference type="InterPro" id="IPR001128">
    <property type="entry name" value="Cyt_P450"/>
</dbReference>
<dbReference type="GO" id="GO:0005506">
    <property type="term" value="F:iron ion binding"/>
    <property type="evidence" value="ECO:0007669"/>
    <property type="project" value="InterPro"/>
</dbReference>
<dbReference type="SUPFAM" id="SSF48264">
    <property type="entry name" value="Cytochrome P450"/>
    <property type="match status" value="1"/>
</dbReference>
<protein>
    <recommendedName>
        <fullName evidence="5">unspecific monooxygenase</fullName>
        <ecNumber evidence="5">1.14.14.1</ecNumber>
    </recommendedName>
</protein>
<dbReference type="PANTHER" id="PTHR24289:SF21">
    <property type="entry name" value="CYTOCHROME P450 1A"/>
    <property type="match status" value="1"/>
</dbReference>
<dbReference type="PANTHER" id="PTHR24289">
    <property type="entry name" value="STEROID 17-ALPHA-HYDROXYLASE/17,20 LYASE"/>
    <property type="match status" value="1"/>
</dbReference>
<dbReference type="GO" id="GO:0004508">
    <property type="term" value="F:steroid 17-alpha-monooxygenase activity"/>
    <property type="evidence" value="ECO:0007669"/>
    <property type="project" value="TreeGrafter"/>
</dbReference>
<dbReference type="GO" id="GO:0005789">
    <property type="term" value="C:endoplasmic reticulum membrane"/>
    <property type="evidence" value="ECO:0007669"/>
    <property type="project" value="UniProtKB-SubCell"/>
</dbReference>
<dbReference type="Gene3D" id="1.10.630.10">
    <property type="entry name" value="Cytochrome P450"/>
    <property type="match status" value="1"/>
</dbReference>
<evidence type="ECO:0000256" key="15">
    <source>
        <dbReference type="RuleBase" id="RU000461"/>
    </source>
</evidence>
<sequence>MFIPVSYTGRPDFYTFKVIGNGKSMGFGDYGKRWKMHRRIAQNALSTFANKRVNPIEDIIANEANVLVTHLLKEGKKPFNPHNEIYLSVGNIICAICFGKRYQRDDPDFLKLVELNDTFMAYAAAGNPVDILPWTRPLLTRSLNKFVGILEIMNKFCAKKQQEHLDTYTPDVMRDVTDILIRTVQETPEEEKEEAGLTDEHILTTVQELIGAGFDTISSTLQWSVLYLMTHKLVQERAHREIERVVGLERDPLMEDLAKLPYTEAVILEVMRHSCIFPLALPHSTTRDTTLNGFFIPKDTLVLINLWSVNRDGEVFADPERFYPDRFLDDSGSINREMAEKFLPFGAGRRRCPGEQLAKMEVFLFIATIIQKCRFEVPEGQQPSLDSKYGLTLKPVDFETCVFARV</sequence>
<evidence type="ECO:0000256" key="11">
    <source>
        <dbReference type="ARBA" id="ARBA00023004"/>
    </source>
</evidence>
<evidence type="ECO:0000256" key="9">
    <source>
        <dbReference type="ARBA" id="ARBA00022848"/>
    </source>
</evidence>
<keyword evidence="8" id="KW-0256">Endoplasmic reticulum</keyword>
<evidence type="ECO:0000313" key="17">
    <source>
        <dbReference type="Proteomes" id="UP001374579"/>
    </source>
</evidence>
<reference evidence="16 17" key="1">
    <citation type="submission" date="2024-02" db="EMBL/GenBank/DDBJ databases">
        <title>Chromosome-scale genome assembly of the rough periwinkle Littorina saxatilis.</title>
        <authorList>
            <person name="De Jode A."/>
            <person name="Faria R."/>
            <person name="Formenti G."/>
            <person name="Sims Y."/>
            <person name="Smith T.P."/>
            <person name="Tracey A."/>
            <person name="Wood J.M.D."/>
            <person name="Zagrodzka Z.B."/>
            <person name="Johannesson K."/>
            <person name="Butlin R.K."/>
            <person name="Leder E.H."/>
        </authorList>
    </citation>
    <scope>NUCLEOTIDE SEQUENCE [LARGE SCALE GENOMIC DNA]</scope>
    <source>
        <strain evidence="16">Snail1</strain>
        <tissue evidence="16">Muscle</tissue>
    </source>
</reference>
<dbReference type="GO" id="GO:0020037">
    <property type="term" value="F:heme binding"/>
    <property type="evidence" value="ECO:0007669"/>
    <property type="project" value="InterPro"/>
</dbReference>
<evidence type="ECO:0000256" key="14">
    <source>
        <dbReference type="PIRSR" id="PIRSR602401-1"/>
    </source>
</evidence>
<dbReference type="Pfam" id="PF00067">
    <property type="entry name" value="p450"/>
    <property type="match status" value="1"/>
</dbReference>
<keyword evidence="10 15" id="KW-0560">Oxidoreductase</keyword>
<comment type="subcellular location">
    <subcellularLocation>
        <location evidence="3">Endoplasmic reticulum membrane</location>
        <topology evidence="3">Peripheral membrane protein</topology>
    </subcellularLocation>
    <subcellularLocation>
        <location evidence="2">Microsome membrane</location>
        <topology evidence="2">Peripheral membrane protein</topology>
    </subcellularLocation>
</comment>
<evidence type="ECO:0000256" key="3">
    <source>
        <dbReference type="ARBA" id="ARBA00004406"/>
    </source>
</evidence>
<dbReference type="InterPro" id="IPR002401">
    <property type="entry name" value="Cyt_P450_E_grp-I"/>
</dbReference>
<comment type="caution">
    <text evidence="16">The sequence shown here is derived from an EMBL/GenBank/DDBJ whole genome shotgun (WGS) entry which is preliminary data.</text>
</comment>
<dbReference type="AlphaFoldDB" id="A0AAN9BZ98"/>
<evidence type="ECO:0000256" key="5">
    <source>
        <dbReference type="ARBA" id="ARBA00012109"/>
    </source>
</evidence>
<evidence type="ECO:0000256" key="2">
    <source>
        <dbReference type="ARBA" id="ARBA00004174"/>
    </source>
</evidence>
<dbReference type="PRINTS" id="PR00385">
    <property type="entry name" value="P450"/>
</dbReference>
<name>A0AAN9BZ98_9CAEN</name>
<dbReference type="FunFam" id="1.10.630.10:FF:000238">
    <property type="entry name" value="Cytochrome P450 2A6"/>
    <property type="match status" value="1"/>
</dbReference>
<keyword evidence="11 14" id="KW-0408">Iron</keyword>
<dbReference type="InterPro" id="IPR017972">
    <property type="entry name" value="Cyt_P450_CS"/>
</dbReference>
<keyword evidence="9" id="KW-0492">Microsome</keyword>
<comment type="similarity">
    <text evidence="4 15">Belongs to the cytochrome P450 family.</text>
</comment>
<evidence type="ECO:0000256" key="1">
    <source>
        <dbReference type="ARBA" id="ARBA00001971"/>
    </source>
</evidence>
<evidence type="ECO:0000256" key="7">
    <source>
        <dbReference type="ARBA" id="ARBA00022723"/>
    </source>
</evidence>
<feature type="binding site" description="axial binding residue" evidence="14">
    <location>
        <position position="352"/>
    </location>
    <ligand>
        <name>heme</name>
        <dbReference type="ChEBI" id="CHEBI:30413"/>
    </ligand>
    <ligandPart>
        <name>Fe</name>
        <dbReference type="ChEBI" id="CHEBI:18248"/>
    </ligandPart>
</feature>
<keyword evidence="7 14" id="KW-0479">Metal-binding</keyword>
<dbReference type="InterPro" id="IPR036396">
    <property type="entry name" value="Cyt_P450_sf"/>
</dbReference>
<evidence type="ECO:0000256" key="8">
    <source>
        <dbReference type="ARBA" id="ARBA00022824"/>
    </source>
</evidence>
<keyword evidence="6 14" id="KW-0349">Heme</keyword>
<keyword evidence="12 15" id="KW-0503">Monooxygenase</keyword>
<evidence type="ECO:0000256" key="12">
    <source>
        <dbReference type="ARBA" id="ARBA00023033"/>
    </source>
</evidence>
<dbReference type="PROSITE" id="PS00086">
    <property type="entry name" value="CYTOCHROME_P450"/>
    <property type="match status" value="1"/>
</dbReference>
<dbReference type="GO" id="GO:0042446">
    <property type="term" value="P:hormone biosynthetic process"/>
    <property type="evidence" value="ECO:0007669"/>
    <property type="project" value="TreeGrafter"/>
</dbReference>
<comment type="cofactor">
    <cofactor evidence="1 14">
        <name>heme</name>
        <dbReference type="ChEBI" id="CHEBI:30413"/>
    </cofactor>
</comment>
<gene>
    <name evidence="16" type="ORF">V1264_000453</name>
</gene>
<organism evidence="16 17">
    <name type="scientific">Littorina saxatilis</name>
    <dbReference type="NCBI Taxonomy" id="31220"/>
    <lineage>
        <taxon>Eukaryota</taxon>
        <taxon>Metazoa</taxon>
        <taxon>Spiralia</taxon>
        <taxon>Lophotrochozoa</taxon>
        <taxon>Mollusca</taxon>
        <taxon>Gastropoda</taxon>
        <taxon>Caenogastropoda</taxon>
        <taxon>Littorinimorpha</taxon>
        <taxon>Littorinoidea</taxon>
        <taxon>Littorinidae</taxon>
        <taxon>Littorina</taxon>
    </lineage>
</organism>
<accession>A0AAN9BZ98</accession>
<keyword evidence="13" id="KW-0472">Membrane</keyword>
<evidence type="ECO:0000256" key="6">
    <source>
        <dbReference type="ARBA" id="ARBA00022617"/>
    </source>
</evidence>
<dbReference type="GO" id="GO:0042448">
    <property type="term" value="P:progesterone metabolic process"/>
    <property type="evidence" value="ECO:0007669"/>
    <property type="project" value="TreeGrafter"/>
</dbReference>
<proteinExistence type="inferred from homology"/>
<keyword evidence="17" id="KW-1185">Reference proteome</keyword>
<dbReference type="EMBL" id="JBAMIC010000001">
    <property type="protein sequence ID" value="KAK7114389.1"/>
    <property type="molecule type" value="Genomic_DNA"/>
</dbReference>
<evidence type="ECO:0000256" key="10">
    <source>
        <dbReference type="ARBA" id="ARBA00023002"/>
    </source>
</evidence>
<evidence type="ECO:0000313" key="16">
    <source>
        <dbReference type="EMBL" id="KAK7114389.1"/>
    </source>
</evidence>
<dbReference type="Proteomes" id="UP001374579">
    <property type="component" value="Unassembled WGS sequence"/>
</dbReference>
<dbReference type="EC" id="1.14.14.1" evidence="5"/>
<evidence type="ECO:0000256" key="4">
    <source>
        <dbReference type="ARBA" id="ARBA00010617"/>
    </source>
</evidence>
<evidence type="ECO:0000256" key="13">
    <source>
        <dbReference type="ARBA" id="ARBA00023136"/>
    </source>
</evidence>
<dbReference type="PRINTS" id="PR00463">
    <property type="entry name" value="EP450I"/>
</dbReference>